<evidence type="ECO:0000256" key="1">
    <source>
        <dbReference type="SAM" id="Phobius"/>
    </source>
</evidence>
<feature type="domain" description="VWFA" evidence="2">
    <location>
        <begin position="92"/>
        <end position="297"/>
    </location>
</feature>
<dbReference type="Gene3D" id="3.40.50.410">
    <property type="entry name" value="von Willebrand factor, type A domain"/>
    <property type="match status" value="1"/>
</dbReference>
<keyword evidence="4" id="KW-1185">Reference proteome</keyword>
<feature type="transmembrane region" description="Helical" evidence="1">
    <location>
        <begin position="610"/>
        <end position="628"/>
    </location>
</feature>
<name>A0A0F6W3F5_9BACT</name>
<dbReference type="InterPro" id="IPR036465">
    <property type="entry name" value="vWFA_dom_sf"/>
</dbReference>
<accession>A0A0F6W3F5</accession>
<feature type="transmembrane region" description="Helical" evidence="1">
    <location>
        <begin position="12"/>
        <end position="29"/>
    </location>
</feature>
<keyword evidence="1" id="KW-0812">Transmembrane</keyword>
<evidence type="ECO:0000313" key="3">
    <source>
        <dbReference type="EMBL" id="AKF06302.1"/>
    </source>
</evidence>
<dbReference type="STRING" id="927083.DB32_003451"/>
<protein>
    <recommendedName>
        <fullName evidence="2">VWFA domain-containing protein</fullName>
    </recommendedName>
</protein>
<dbReference type="PANTHER" id="PTHR37464">
    <property type="entry name" value="BLL2463 PROTEIN"/>
    <property type="match status" value="1"/>
</dbReference>
<dbReference type="InterPro" id="IPR002035">
    <property type="entry name" value="VWF_A"/>
</dbReference>
<dbReference type="KEGG" id="samy:DB32_003451"/>
<dbReference type="RefSeq" id="WP_053233488.1">
    <property type="nucleotide sequence ID" value="NZ_CP011125.1"/>
</dbReference>
<evidence type="ECO:0000259" key="2">
    <source>
        <dbReference type="SMART" id="SM00327"/>
    </source>
</evidence>
<dbReference type="InterPro" id="IPR024163">
    <property type="entry name" value="Aerotolerance_reg_N"/>
</dbReference>
<organism evidence="3 4">
    <name type="scientific">Sandaracinus amylolyticus</name>
    <dbReference type="NCBI Taxonomy" id="927083"/>
    <lineage>
        <taxon>Bacteria</taxon>
        <taxon>Pseudomonadati</taxon>
        <taxon>Myxococcota</taxon>
        <taxon>Polyangia</taxon>
        <taxon>Polyangiales</taxon>
        <taxon>Sandaracinaceae</taxon>
        <taxon>Sandaracinus</taxon>
    </lineage>
</organism>
<dbReference type="Pfam" id="PF13519">
    <property type="entry name" value="VWA_2"/>
    <property type="match status" value="1"/>
</dbReference>
<evidence type="ECO:0000313" key="4">
    <source>
        <dbReference type="Proteomes" id="UP000034883"/>
    </source>
</evidence>
<dbReference type="AlphaFoldDB" id="A0A0F6W3F5"/>
<dbReference type="SMART" id="SM00327">
    <property type="entry name" value="VWA"/>
    <property type="match status" value="1"/>
</dbReference>
<keyword evidence="1" id="KW-0472">Membrane</keyword>
<proteinExistence type="predicted"/>
<dbReference type="Proteomes" id="UP000034883">
    <property type="component" value="Chromosome"/>
</dbReference>
<dbReference type="Pfam" id="PF07584">
    <property type="entry name" value="BatA"/>
    <property type="match status" value="1"/>
</dbReference>
<dbReference type="PANTHER" id="PTHR37464:SF1">
    <property type="entry name" value="BLL2463 PROTEIN"/>
    <property type="match status" value="1"/>
</dbReference>
<dbReference type="EMBL" id="CP011125">
    <property type="protein sequence ID" value="AKF06302.1"/>
    <property type="molecule type" value="Genomic_DNA"/>
</dbReference>
<dbReference type="SUPFAM" id="SSF53300">
    <property type="entry name" value="vWA-like"/>
    <property type="match status" value="1"/>
</dbReference>
<sequence length="634" mass="68795">MLEWTGLSLGQVLATLGAFGAAVFVLYLLKLRRRPVEVPFVRLWHDVLAEQRTTRLFSSLKRILSLLLALSIVAMLAIALGDPRWIAGRDDGRTLVVLVDTSASMGATDVEGGRIEAARQAVRRRIAAMGADDRMIVASMGASTVPLGPIDGDPEVLEEALDRLEARDVAADLARGLGWALDVARGAPSAEIVIVSDGRLDAPGELVEARARESGVPVRWDRVGETETRNVAITAFAVRRYPIDKSRAQVLIELWNPGANAEEIELTLLGDSHEGEGVPLDVTTMRLGAGERATRLFENVTGADRTLEARIRLADGTQDDLAADDRAYARLPERRRARVLVVAEDDIYLEAALLLDEYLAVTHVTPAQFPPEGEFDVVIYESFVPPQPLDAPSIWLHPQPAAGVQGPLVVEGTIERPFFDRLERDHPLLAFTSLRDVNIAEALQVRVEPGDVVVGADARGPLLVTGTRNGRGFVALTFDPRRSDLPLRVAWPLLLLHAIDSFVEEASGHFSSYRTGEPWYVPVSPSATRATLIDDGSERPVPIVDGRAVATSERAGFHLLLTDGPDAEHLAVNLGPSGEAELAVAATMPIAGEPSDAPTIVDAPVRGEPWAWLVLIAFGVLAIEWVTFHRRWTV</sequence>
<keyword evidence="1" id="KW-1133">Transmembrane helix</keyword>
<dbReference type="OrthoDB" id="9780136at2"/>
<feature type="transmembrane region" description="Helical" evidence="1">
    <location>
        <begin position="63"/>
        <end position="81"/>
    </location>
</feature>
<gene>
    <name evidence="3" type="ORF">DB32_003451</name>
</gene>
<reference evidence="3 4" key="1">
    <citation type="submission" date="2015-03" db="EMBL/GenBank/DDBJ databases">
        <title>Genome assembly of Sandaracinus amylolyticus DSM 53668.</title>
        <authorList>
            <person name="Sharma G."/>
            <person name="Subramanian S."/>
        </authorList>
    </citation>
    <scope>NUCLEOTIDE SEQUENCE [LARGE SCALE GENOMIC DNA]</scope>
    <source>
        <strain evidence="3 4">DSM 53668</strain>
    </source>
</reference>